<evidence type="ECO:0000256" key="2">
    <source>
        <dbReference type="ARBA" id="ARBA00022679"/>
    </source>
</evidence>
<organism evidence="5 6">
    <name type="scientific">Faecalispora sporosphaeroides</name>
    <dbReference type="NCBI Taxonomy" id="1549"/>
    <lineage>
        <taxon>Bacteria</taxon>
        <taxon>Bacillati</taxon>
        <taxon>Bacillota</taxon>
        <taxon>Clostridia</taxon>
        <taxon>Eubacteriales</taxon>
        <taxon>Oscillospiraceae</taxon>
        <taxon>Faecalispora</taxon>
    </lineage>
</organism>
<dbReference type="EMBL" id="SVNY01000003">
    <property type="protein sequence ID" value="MBE6833321.1"/>
    <property type="molecule type" value="Genomic_DNA"/>
</dbReference>
<dbReference type="SUPFAM" id="SSF110738">
    <property type="entry name" value="Glycerate kinase I"/>
    <property type="match status" value="1"/>
</dbReference>
<accession>A0A928KUS8</accession>
<gene>
    <name evidence="5" type="ORF">E7512_07025</name>
</gene>
<evidence type="ECO:0000256" key="4">
    <source>
        <dbReference type="PIRNR" id="PIRNR006078"/>
    </source>
</evidence>
<dbReference type="Gene3D" id="3.90.1510.10">
    <property type="entry name" value="Glycerate kinase, domain 2"/>
    <property type="match status" value="1"/>
</dbReference>
<evidence type="ECO:0000313" key="6">
    <source>
        <dbReference type="Proteomes" id="UP000754750"/>
    </source>
</evidence>
<protein>
    <submittedName>
        <fullName evidence="5">Glycerate kinase</fullName>
    </submittedName>
</protein>
<reference evidence="5" key="1">
    <citation type="submission" date="2019-04" db="EMBL/GenBank/DDBJ databases">
        <title>Evolution of Biomass-Degrading Anaerobic Consortia Revealed by Metagenomics.</title>
        <authorList>
            <person name="Peng X."/>
        </authorList>
    </citation>
    <scope>NUCLEOTIDE SEQUENCE</scope>
    <source>
        <strain evidence="5">SIG551</strain>
    </source>
</reference>
<proteinExistence type="inferred from homology"/>
<keyword evidence="3 4" id="KW-0418">Kinase</keyword>
<comment type="caution">
    <text evidence="5">The sequence shown here is derived from an EMBL/GenBank/DDBJ whole genome shotgun (WGS) entry which is preliminary data.</text>
</comment>
<dbReference type="InterPro" id="IPR018193">
    <property type="entry name" value="Glyc_kinase_flavodox-like_fold"/>
</dbReference>
<evidence type="ECO:0000313" key="5">
    <source>
        <dbReference type="EMBL" id="MBE6833321.1"/>
    </source>
</evidence>
<name>A0A928KUS8_9FIRM</name>
<dbReference type="PIRSF" id="PIRSF006078">
    <property type="entry name" value="GlxK"/>
    <property type="match status" value="1"/>
</dbReference>
<dbReference type="Proteomes" id="UP000754750">
    <property type="component" value="Unassembled WGS sequence"/>
</dbReference>
<keyword evidence="2 4" id="KW-0808">Transferase</keyword>
<dbReference type="PANTHER" id="PTHR21599:SF0">
    <property type="entry name" value="GLYCERATE KINASE"/>
    <property type="match status" value="1"/>
</dbReference>
<evidence type="ECO:0000256" key="3">
    <source>
        <dbReference type="ARBA" id="ARBA00022777"/>
    </source>
</evidence>
<dbReference type="InterPro" id="IPR004381">
    <property type="entry name" value="Glycerate_kinase"/>
</dbReference>
<evidence type="ECO:0000256" key="1">
    <source>
        <dbReference type="ARBA" id="ARBA00006284"/>
    </source>
</evidence>
<dbReference type="Gene3D" id="3.40.50.10350">
    <property type="entry name" value="Glycerate kinase, domain 1"/>
    <property type="match status" value="1"/>
</dbReference>
<dbReference type="InterPro" id="IPR018197">
    <property type="entry name" value="Glycerate_kinase_RE-like"/>
</dbReference>
<dbReference type="NCBIfam" id="TIGR00045">
    <property type="entry name" value="glycerate kinase"/>
    <property type="match status" value="1"/>
</dbReference>
<sequence length="376" mass="39414">MKKFVLIPDSFKGTMSSLEVCLIMEESIRRHFPQAEVLSLPVADGGEGSVDAFLTAAGGKKVPLRVKGPYGEEIDSFYGITPDHTAVIEMAACAGLPLSEGVMRPDLASTYGVGQLMVHAAEQGCKKLIICLGGSCTNDMGAGAAAAAGVVFRNREGEEFVPTGATLGQIGSISREGLHPLLRGCEIIAMCDIDNPLYGESGAACVFAPQKGADAEMVRMLDQNLRRAAQAVKEQLSVSLDGVPGAGAAGGMGGGMLAFFGARLQMGITTVLDALSFERKARDADVVFTGEGKLDTQSLRGKVVVGVARRAKAIGVPVIAVVGDIGDGIDAVYEEGVCAVFSINRVAVDFSQAKLRSRQDMALTMENLMRFLSQFS</sequence>
<dbReference type="Pfam" id="PF02595">
    <property type="entry name" value="Gly_kinase"/>
    <property type="match status" value="1"/>
</dbReference>
<dbReference type="RefSeq" id="WP_326840299.1">
    <property type="nucleotide sequence ID" value="NZ_SVNY01000003.1"/>
</dbReference>
<dbReference type="GO" id="GO:0008887">
    <property type="term" value="F:glycerate kinase activity"/>
    <property type="evidence" value="ECO:0007669"/>
    <property type="project" value="UniProtKB-UniRule"/>
</dbReference>
<dbReference type="AlphaFoldDB" id="A0A928KUS8"/>
<dbReference type="PANTHER" id="PTHR21599">
    <property type="entry name" value="GLYCERATE KINASE"/>
    <property type="match status" value="1"/>
</dbReference>
<dbReference type="GO" id="GO:0031388">
    <property type="term" value="P:organic acid phosphorylation"/>
    <property type="evidence" value="ECO:0007669"/>
    <property type="project" value="UniProtKB-UniRule"/>
</dbReference>
<dbReference type="InterPro" id="IPR036129">
    <property type="entry name" value="Glycerate_kinase_sf"/>
</dbReference>
<comment type="similarity">
    <text evidence="1 4">Belongs to the glycerate kinase type-1 family.</text>
</comment>